<evidence type="ECO:0000313" key="1">
    <source>
        <dbReference type="EMBL" id="SBS79571.1"/>
    </source>
</evidence>
<organism evidence="1">
    <name type="scientific">uncultured Mycobacterium sp</name>
    <dbReference type="NCBI Taxonomy" id="171292"/>
    <lineage>
        <taxon>Bacteria</taxon>
        <taxon>Bacillati</taxon>
        <taxon>Actinomycetota</taxon>
        <taxon>Actinomycetes</taxon>
        <taxon>Mycobacteriales</taxon>
        <taxon>Mycobacteriaceae</taxon>
        <taxon>Mycobacterium</taxon>
        <taxon>environmental samples</taxon>
    </lineage>
</organism>
<proteinExistence type="predicted"/>
<protein>
    <submittedName>
        <fullName evidence="1">Uncharacterized protein</fullName>
    </submittedName>
</protein>
<name>A0A1Y5PTN9_9MYCO</name>
<accession>A0A1Y5PTN9</accession>
<dbReference type="AlphaFoldDB" id="A0A1Y5PTN9"/>
<gene>
    <name evidence="1" type="ORF">MHPYR_80160</name>
</gene>
<sequence length="82" mass="8808">MYAGSVRAAWPPTATGYGSSRSIVKSSLGIAARFLGVKAADNVTPPVVHFAGRHAARLSYLARFANYLDLWPARTASKKTRT</sequence>
<dbReference type="EMBL" id="FLQS01000078">
    <property type="protein sequence ID" value="SBS79571.1"/>
    <property type="molecule type" value="Genomic_DNA"/>
</dbReference>
<reference evidence="1" key="1">
    <citation type="submission" date="2016-03" db="EMBL/GenBank/DDBJ databases">
        <authorList>
            <person name="Ploux O."/>
        </authorList>
    </citation>
    <scope>NUCLEOTIDE SEQUENCE</scope>
    <source>
        <strain evidence="1">UC10</strain>
    </source>
</reference>